<keyword evidence="4" id="KW-1185">Reference proteome</keyword>
<sequence>MRKIALALTLAASLAPAATLAGGVPEVEPVVVCGDCGAPSSSSGGLIVPLLLLLVIGAAVAN</sequence>
<name>A0AAE5BVQ9_9RHOB</name>
<accession>A0AAE5BVQ9</accession>
<dbReference type="EMBL" id="JAABNR010000006">
    <property type="protein sequence ID" value="NBZ87498.1"/>
    <property type="molecule type" value="Genomic_DNA"/>
</dbReference>
<dbReference type="Proteomes" id="UP001193501">
    <property type="component" value="Unassembled WGS sequence"/>
</dbReference>
<dbReference type="RefSeq" id="WP_168774309.1">
    <property type="nucleotide sequence ID" value="NZ_JAABNR010000006.1"/>
</dbReference>
<feature type="transmembrane region" description="Helical" evidence="1">
    <location>
        <begin position="45"/>
        <end position="61"/>
    </location>
</feature>
<reference evidence="3" key="1">
    <citation type="submission" date="2020-01" db="EMBL/GenBank/DDBJ databases">
        <authorList>
            <person name="Chen W.-M."/>
        </authorList>
    </citation>
    <scope>NUCLEOTIDE SEQUENCE</scope>
    <source>
        <strain evidence="3">CYK-10</strain>
    </source>
</reference>
<organism evidence="3 4">
    <name type="scientific">Stagnihabitans tardus</name>
    <dbReference type="NCBI Taxonomy" id="2699202"/>
    <lineage>
        <taxon>Bacteria</taxon>
        <taxon>Pseudomonadati</taxon>
        <taxon>Pseudomonadota</taxon>
        <taxon>Alphaproteobacteria</taxon>
        <taxon>Rhodobacterales</taxon>
        <taxon>Paracoccaceae</taxon>
        <taxon>Stagnihabitans</taxon>
    </lineage>
</organism>
<evidence type="ECO:0000256" key="1">
    <source>
        <dbReference type="SAM" id="Phobius"/>
    </source>
</evidence>
<comment type="caution">
    <text evidence="3">The sequence shown here is derived from an EMBL/GenBank/DDBJ whole genome shotgun (WGS) entry which is preliminary data.</text>
</comment>
<keyword evidence="1" id="KW-0472">Membrane</keyword>
<evidence type="ECO:0000256" key="2">
    <source>
        <dbReference type="SAM" id="SignalP"/>
    </source>
</evidence>
<evidence type="ECO:0000313" key="4">
    <source>
        <dbReference type="Proteomes" id="UP001193501"/>
    </source>
</evidence>
<protein>
    <recommendedName>
        <fullName evidence="5">Ferrochelatase</fullName>
    </recommendedName>
</protein>
<gene>
    <name evidence="3" type="ORF">GV832_07890</name>
</gene>
<keyword evidence="1" id="KW-1133">Transmembrane helix</keyword>
<feature type="chain" id="PRO_5042279371" description="Ferrochelatase" evidence="2">
    <location>
        <begin position="22"/>
        <end position="62"/>
    </location>
</feature>
<feature type="signal peptide" evidence="2">
    <location>
        <begin position="1"/>
        <end position="21"/>
    </location>
</feature>
<keyword evidence="1" id="KW-0812">Transmembrane</keyword>
<keyword evidence="2" id="KW-0732">Signal</keyword>
<dbReference type="AlphaFoldDB" id="A0AAE5BVQ9"/>
<proteinExistence type="predicted"/>
<evidence type="ECO:0000313" key="3">
    <source>
        <dbReference type="EMBL" id="NBZ87498.1"/>
    </source>
</evidence>
<evidence type="ECO:0008006" key="5">
    <source>
        <dbReference type="Google" id="ProtNLM"/>
    </source>
</evidence>